<dbReference type="Gene3D" id="3.40.720.10">
    <property type="entry name" value="Alkaline Phosphatase, subunit A"/>
    <property type="match status" value="1"/>
</dbReference>
<dbReference type="InterPro" id="IPR012710">
    <property type="entry name" value="Phosphonoacetate_hydro"/>
</dbReference>
<reference evidence="1" key="1">
    <citation type="submission" date="2020-10" db="EMBL/GenBank/DDBJ databases">
        <authorList>
            <person name="Gilroy R."/>
        </authorList>
    </citation>
    <scope>NUCLEOTIDE SEQUENCE</scope>
    <source>
        <strain evidence="1">ChiGjej1B1-24693</strain>
    </source>
</reference>
<evidence type="ECO:0000313" key="2">
    <source>
        <dbReference type="Proteomes" id="UP000886842"/>
    </source>
</evidence>
<keyword evidence="1" id="KW-0378">Hydrolase</keyword>
<protein>
    <submittedName>
        <fullName evidence="1">Phosphonoacetate hydrolase</fullName>
        <ecNumber evidence="1">3.11.1.2</ecNumber>
    </submittedName>
</protein>
<dbReference type="NCBIfam" id="TIGR02335">
    <property type="entry name" value="hydr_PhnA"/>
    <property type="match status" value="1"/>
</dbReference>
<sequence>MSQAFTVNDREYVMPNAPVVVICIDGSEPAYHEEALAAGRMPWLADQLRSGASSWPAHCAMPALTNPNNLSIATGQPPRRHGICGNYILDPDTGEEVLMNDKRYLRAPTLFAAANEAGLDVAVVTAKDKLRRLLGAGVVESGPDLNGGDEFVEPSRTGICFSAEKADQATEADNGIGNVLEFVGRPLPEVYSADLSEFVLAAGVRILTEYRPDLLYLSLTDYIQHKHAPGTPVANDFYAMIDHWSAQLDQQGAIVVLTADHGMSAKSDATGAPQVIYVEEQARTLSGSDDVVAILPITDPYTVHHGALGSFASLYLGDGIDPAVLGSELARIPGVQAVHTRADAAERYGLPLDRIGDLVVLAEKGHALGRTPQWHDLTQLDAPLRSHGALGELRIPFIINRSLPEPPVLPVSHLAGTEVVDRAEQARVHNYDAFWVATTVASRQSEGRSDA</sequence>
<dbReference type="InterPro" id="IPR023116">
    <property type="entry name" value="Phosphonoacetate_hydro_insert"/>
</dbReference>
<comment type="caution">
    <text evidence="1">The sequence shown here is derived from an EMBL/GenBank/DDBJ whole genome shotgun (WGS) entry which is preliminary data.</text>
</comment>
<dbReference type="CDD" id="cd16018">
    <property type="entry name" value="Enpp"/>
    <property type="match status" value="1"/>
</dbReference>
<dbReference type="SUPFAM" id="SSF53649">
    <property type="entry name" value="Alkaline phosphatase-like"/>
    <property type="match status" value="1"/>
</dbReference>
<dbReference type="PANTHER" id="PTHR10151">
    <property type="entry name" value="ECTONUCLEOTIDE PYROPHOSPHATASE/PHOSPHODIESTERASE"/>
    <property type="match status" value="1"/>
</dbReference>
<gene>
    <name evidence="1" type="primary">phnA</name>
    <name evidence="1" type="ORF">IAA98_08740</name>
</gene>
<dbReference type="Gene3D" id="3.30.1360.110">
    <property type="entry name" value="Domain 2, Phosphonoacetate Hydrolase"/>
    <property type="match status" value="1"/>
</dbReference>
<reference evidence="1" key="2">
    <citation type="journal article" date="2021" name="PeerJ">
        <title>Extensive microbial diversity within the chicken gut microbiome revealed by metagenomics and culture.</title>
        <authorList>
            <person name="Gilroy R."/>
            <person name="Ravi A."/>
            <person name="Getino M."/>
            <person name="Pursley I."/>
            <person name="Horton D.L."/>
            <person name="Alikhan N.F."/>
            <person name="Baker D."/>
            <person name="Gharbi K."/>
            <person name="Hall N."/>
            <person name="Watson M."/>
            <person name="Adriaenssens E.M."/>
            <person name="Foster-Nyarko E."/>
            <person name="Jarju S."/>
            <person name="Secka A."/>
            <person name="Antonio M."/>
            <person name="Oren A."/>
            <person name="Chaudhuri R.R."/>
            <person name="La Ragione R."/>
            <person name="Hildebrand F."/>
            <person name="Pallen M.J."/>
        </authorList>
    </citation>
    <scope>NUCLEOTIDE SEQUENCE</scope>
    <source>
        <strain evidence="1">ChiGjej1B1-24693</strain>
    </source>
</reference>
<proteinExistence type="predicted"/>
<dbReference type="InterPro" id="IPR002591">
    <property type="entry name" value="Phosphodiest/P_Trfase"/>
</dbReference>
<evidence type="ECO:0000313" key="1">
    <source>
        <dbReference type="EMBL" id="HIT75657.1"/>
    </source>
</evidence>
<accession>A0A9D1GYB7</accession>
<dbReference type="InterPro" id="IPR017850">
    <property type="entry name" value="Alkaline_phosphatase_core_sf"/>
</dbReference>
<dbReference type="AlphaFoldDB" id="A0A9D1GYB7"/>
<name>A0A9D1GYB7_9ACTN</name>
<dbReference type="GO" id="GO:0047400">
    <property type="term" value="F:phosphonoacetate hydrolase activity"/>
    <property type="evidence" value="ECO:0007669"/>
    <property type="project" value="UniProtKB-EC"/>
</dbReference>
<organism evidence="1 2">
    <name type="scientific">Candidatus Avipropionibacterium avicola</name>
    <dbReference type="NCBI Taxonomy" id="2840701"/>
    <lineage>
        <taxon>Bacteria</taxon>
        <taxon>Bacillati</taxon>
        <taxon>Actinomycetota</taxon>
        <taxon>Actinomycetes</taxon>
        <taxon>Propionibacteriales</taxon>
        <taxon>Propionibacteriaceae</taxon>
        <taxon>Propionibacteriaceae incertae sedis</taxon>
        <taxon>Candidatus Avipropionibacterium</taxon>
    </lineage>
</organism>
<dbReference type="Pfam" id="PF01663">
    <property type="entry name" value="Phosphodiest"/>
    <property type="match status" value="1"/>
</dbReference>
<dbReference type="EMBL" id="DVLP01000262">
    <property type="protein sequence ID" value="HIT75657.1"/>
    <property type="molecule type" value="Genomic_DNA"/>
</dbReference>
<dbReference type="EC" id="3.11.1.2" evidence="1"/>
<dbReference type="Proteomes" id="UP000886842">
    <property type="component" value="Unassembled WGS sequence"/>
</dbReference>
<dbReference type="PANTHER" id="PTHR10151:SF120">
    <property type="entry name" value="BIS(5'-ADENOSYL)-TRIPHOSPHATASE"/>
    <property type="match status" value="1"/>
</dbReference>